<reference evidence="4" key="1">
    <citation type="submission" date="2024-07" db="EMBL/GenBank/DDBJ databases">
        <title>Two chromosome-level genome assemblies of Korean endemic species Abeliophyllum distichum and Forsythia ovata (Oleaceae).</title>
        <authorList>
            <person name="Jang H."/>
        </authorList>
    </citation>
    <scope>NUCLEOTIDE SEQUENCE [LARGE SCALE GENOMIC DNA]</scope>
</reference>
<dbReference type="AlphaFoldDB" id="A0ABD1TYQ9"/>
<dbReference type="InterPro" id="IPR005162">
    <property type="entry name" value="Retrotrans_gag_dom"/>
</dbReference>
<evidence type="ECO:0000313" key="3">
    <source>
        <dbReference type="EMBL" id="KAL2517872.1"/>
    </source>
</evidence>
<organism evidence="3 4">
    <name type="scientific">Abeliophyllum distichum</name>
    <dbReference type="NCBI Taxonomy" id="126358"/>
    <lineage>
        <taxon>Eukaryota</taxon>
        <taxon>Viridiplantae</taxon>
        <taxon>Streptophyta</taxon>
        <taxon>Embryophyta</taxon>
        <taxon>Tracheophyta</taxon>
        <taxon>Spermatophyta</taxon>
        <taxon>Magnoliopsida</taxon>
        <taxon>eudicotyledons</taxon>
        <taxon>Gunneridae</taxon>
        <taxon>Pentapetalae</taxon>
        <taxon>asterids</taxon>
        <taxon>lamiids</taxon>
        <taxon>Lamiales</taxon>
        <taxon>Oleaceae</taxon>
        <taxon>Forsythieae</taxon>
        <taxon>Abeliophyllum</taxon>
    </lineage>
</organism>
<dbReference type="Proteomes" id="UP001604336">
    <property type="component" value="Unassembled WGS sequence"/>
</dbReference>
<feature type="region of interest" description="Disordered" evidence="1">
    <location>
        <begin position="237"/>
        <end position="262"/>
    </location>
</feature>
<gene>
    <name evidence="3" type="ORF">Adt_14119</name>
</gene>
<proteinExistence type="predicted"/>
<evidence type="ECO:0000259" key="2">
    <source>
        <dbReference type="Pfam" id="PF03732"/>
    </source>
</evidence>
<feature type="domain" description="Retrotransposon gag" evidence="2">
    <location>
        <begin position="107"/>
        <end position="199"/>
    </location>
</feature>
<evidence type="ECO:0000256" key="1">
    <source>
        <dbReference type="SAM" id="MobiDB-lite"/>
    </source>
</evidence>
<comment type="caution">
    <text evidence="3">The sequence shown here is derived from an EMBL/GenBank/DDBJ whole genome shotgun (WGS) entry which is preliminary data.</text>
</comment>
<feature type="region of interest" description="Disordered" evidence="1">
    <location>
        <begin position="32"/>
        <end position="62"/>
    </location>
</feature>
<accession>A0ABD1TYQ9</accession>
<dbReference type="EMBL" id="JBFOLK010000004">
    <property type="protein sequence ID" value="KAL2517872.1"/>
    <property type="molecule type" value="Genomic_DNA"/>
</dbReference>
<sequence length="269" mass="30804">MNDKYESIVDMLAKMSMSNDKQVEWSMSKDKQVEGPHLGSAKGSVLGGRFGDETRPGRNGNDARMNYKLHKIDFSQFCGEIPRALWVSKANKYFQLHQVPEELKVGIAEMYLKGKARVWFHGFQFSHPNADWGFLTTEVCRRFAETTSEEVMETFCRIRQYREMAEYVEKFEELKAQAMQALPNLPESYYISVFTSGLKGKIKSMVKIIKPTSLTQTIEIALLQETTISAISKNTKTHKPYIHPKPPEAVNTENKRPSPSFPYKTLTLC</sequence>
<keyword evidence="4" id="KW-1185">Reference proteome</keyword>
<name>A0ABD1TYQ9_9LAMI</name>
<evidence type="ECO:0000313" key="4">
    <source>
        <dbReference type="Proteomes" id="UP001604336"/>
    </source>
</evidence>
<dbReference type="Pfam" id="PF03732">
    <property type="entry name" value="Retrotrans_gag"/>
    <property type="match status" value="1"/>
</dbReference>
<protein>
    <recommendedName>
        <fullName evidence="2">Retrotransposon gag domain-containing protein</fullName>
    </recommendedName>
</protein>